<sequence length="228" mass="24688">MSMNISSNFFNSMLGTSSSNSSSGLMGLLSDYNSIRNGSYLKLAKHYYSNDSAKKATQKQFSKSNIETKTEDTATKTASEDAWKDLKTLKDEKLYQSADTDKIQKNVKSFVSNYNSVMESAQNSDKSGVLKDASRLASQTGNYTSALAKIGIMVKSDNTLAFDEEAFASADMSDVKKLFAGDFSFGSNTQSRMLQLASDASANSSSVFYNQYGAVAGASVGSFYDSLF</sequence>
<keyword evidence="2" id="KW-1185">Reference proteome</keyword>
<organism evidence="1 2">
    <name type="scientific">Wujia chipingensis</name>
    <dbReference type="NCBI Taxonomy" id="2763670"/>
    <lineage>
        <taxon>Bacteria</taxon>
        <taxon>Bacillati</taxon>
        <taxon>Bacillota</taxon>
        <taxon>Clostridia</taxon>
        <taxon>Lachnospirales</taxon>
        <taxon>Lachnospiraceae</taxon>
        <taxon>Wujia</taxon>
    </lineage>
</organism>
<name>A0A7G9FPG9_9FIRM</name>
<proteinExistence type="predicted"/>
<dbReference type="RefSeq" id="WP_118373954.1">
    <property type="nucleotide sequence ID" value="NZ_CP060632.1"/>
</dbReference>
<keyword evidence="1" id="KW-0966">Cell projection</keyword>
<gene>
    <name evidence="1" type="primary">fliD</name>
    <name evidence="1" type="ORF">H9Q76_03980</name>
</gene>
<evidence type="ECO:0000313" key="2">
    <source>
        <dbReference type="Proteomes" id="UP000515819"/>
    </source>
</evidence>
<accession>A0A7G9FPG9</accession>
<dbReference type="Proteomes" id="UP000515819">
    <property type="component" value="Chromosome"/>
</dbReference>
<dbReference type="GO" id="GO:0009288">
    <property type="term" value="C:bacterial-type flagellum"/>
    <property type="evidence" value="ECO:0007669"/>
    <property type="project" value="InterPro"/>
</dbReference>
<dbReference type="GO" id="GO:0007155">
    <property type="term" value="P:cell adhesion"/>
    <property type="evidence" value="ECO:0007669"/>
    <property type="project" value="InterPro"/>
</dbReference>
<dbReference type="EMBL" id="CP060632">
    <property type="protein sequence ID" value="QNM00451.1"/>
    <property type="molecule type" value="Genomic_DNA"/>
</dbReference>
<dbReference type="KEGG" id="wcp:H9Q76_03980"/>
<protein>
    <submittedName>
        <fullName evidence="1">Flagellar filament capping protein FliD</fullName>
    </submittedName>
</protein>
<reference evidence="1 2" key="1">
    <citation type="submission" date="2020-08" db="EMBL/GenBank/DDBJ databases">
        <authorList>
            <person name="Liu C."/>
            <person name="Sun Q."/>
        </authorList>
    </citation>
    <scope>NUCLEOTIDE SEQUENCE [LARGE SCALE GENOMIC DNA]</scope>
    <source>
        <strain evidence="1 2">NSJ-4</strain>
    </source>
</reference>
<dbReference type="AlphaFoldDB" id="A0A7G9FPG9"/>
<keyword evidence="1" id="KW-0282">Flagellum</keyword>
<keyword evidence="1" id="KW-0969">Cilium</keyword>
<evidence type="ECO:0000313" key="1">
    <source>
        <dbReference type="EMBL" id="QNM00451.1"/>
    </source>
</evidence>